<feature type="domain" description="Cyclic nucleotide-binding" evidence="1">
    <location>
        <begin position="232"/>
        <end position="281"/>
    </location>
</feature>
<name>A0A1R2CXR0_9CILI</name>
<keyword evidence="3" id="KW-1185">Reference proteome</keyword>
<protein>
    <recommendedName>
        <fullName evidence="1">Cyclic nucleotide-binding domain-containing protein</fullName>
    </recommendedName>
</protein>
<sequence>MKSNDKSTEKPKIPLQSIINTLQNPTKFRSPSELAEIMEVIQHCDFFRRINKELQNLDFLKICCANMTVEEYAKGMPIYKLGDQNSSFYYILSGTVSICLPAKLINTTSIPREYIPLIRNLVKSVSDNIPIELIDPDEFIIRKLFLDFIQRDLKIIEDLSICQCRDITDKLTDGETFGISGLFTERLRSHNTIALSKTYVAVLTKSAFKKALNNYKDKKIADKLDFLHKLPLFCSWSMVTLARILDNFVSVSYFRNQKIFVEGDPADSVIFIVQGEVKLTKSSVRCTSLIEPQDLLSSSNNSSPLRLGKARKLLKSRQMQLVVKGKYQVIGMDDMCEDMKFRNYSCIVYSSRADVLILSRQVYLDRVSRADIIPYINSKKKYESLWLSERVEEIKATDRILIKTSALDDIKPKRKISLQLRNESPVTLFNNTRYNTEERAKSTKPTSRTRKKVWILGQNQRHHRILRGRLRLKDYPHLIFYCFLGKKNIVNSRRVF</sequence>
<dbReference type="AlphaFoldDB" id="A0A1R2CXR0"/>
<accession>A0A1R2CXR0</accession>
<gene>
    <name evidence="2" type="ORF">SteCoe_3231</name>
</gene>
<dbReference type="CDD" id="cd00038">
    <property type="entry name" value="CAP_ED"/>
    <property type="match status" value="2"/>
</dbReference>
<organism evidence="2 3">
    <name type="scientific">Stentor coeruleus</name>
    <dbReference type="NCBI Taxonomy" id="5963"/>
    <lineage>
        <taxon>Eukaryota</taxon>
        <taxon>Sar</taxon>
        <taxon>Alveolata</taxon>
        <taxon>Ciliophora</taxon>
        <taxon>Postciliodesmatophora</taxon>
        <taxon>Heterotrichea</taxon>
        <taxon>Heterotrichida</taxon>
        <taxon>Stentoridae</taxon>
        <taxon>Stentor</taxon>
    </lineage>
</organism>
<dbReference type="PANTHER" id="PTHR23011">
    <property type="entry name" value="CYCLIC NUCLEOTIDE-BINDING DOMAIN CONTAINING PROTEIN"/>
    <property type="match status" value="1"/>
</dbReference>
<dbReference type="InterPro" id="IPR018490">
    <property type="entry name" value="cNMP-bd_dom_sf"/>
</dbReference>
<feature type="domain" description="Cyclic nucleotide-binding" evidence="1">
    <location>
        <begin position="67"/>
        <end position="98"/>
    </location>
</feature>
<feature type="domain" description="Cyclic nucleotide-binding" evidence="1">
    <location>
        <begin position="171"/>
        <end position="229"/>
    </location>
</feature>
<comment type="caution">
    <text evidence="2">The sequence shown here is derived from an EMBL/GenBank/DDBJ whole genome shotgun (WGS) entry which is preliminary data.</text>
</comment>
<dbReference type="EMBL" id="MPUH01000037">
    <property type="protein sequence ID" value="OMJ93782.1"/>
    <property type="molecule type" value="Genomic_DNA"/>
</dbReference>
<evidence type="ECO:0000313" key="2">
    <source>
        <dbReference type="EMBL" id="OMJ93782.1"/>
    </source>
</evidence>
<dbReference type="InterPro" id="IPR014710">
    <property type="entry name" value="RmlC-like_jellyroll"/>
</dbReference>
<dbReference type="PANTHER" id="PTHR23011:SF28">
    <property type="entry name" value="CYCLIC NUCLEOTIDE-BINDING DOMAIN CONTAINING PROTEIN"/>
    <property type="match status" value="1"/>
</dbReference>
<dbReference type="Gene3D" id="2.60.120.10">
    <property type="entry name" value="Jelly Rolls"/>
    <property type="match status" value="2"/>
</dbReference>
<dbReference type="PROSITE" id="PS50042">
    <property type="entry name" value="CNMP_BINDING_3"/>
    <property type="match status" value="3"/>
</dbReference>
<proteinExistence type="predicted"/>
<evidence type="ECO:0000259" key="1">
    <source>
        <dbReference type="PROSITE" id="PS50042"/>
    </source>
</evidence>
<dbReference type="Proteomes" id="UP000187209">
    <property type="component" value="Unassembled WGS sequence"/>
</dbReference>
<dbReference type="SUPFAM" id="SSF51206">
    <property type="entry name" value="cAMP-binding domain-like"/>
    <property type="match status" value="2"/>
</dbReference>
<dbReference type="OrthoDB" id="291989at2759"/>
<evidence type="ECO:0000313" key="3">
    <source>
        <dbReference type="Proteomes" id="UP000187209"/>
    </source>
</evidence>
<reference evidence="2 3" key="1">
    <citation type="submission" date="2016-11" db="EMBL/GenBank/DDBJ databases">
        <title>The macronuclear genome of Stentor coeruleus: a giant cell with tiny introns.</title>
        <authorList>
            <person name="Slabodnick M."/>
            <person name="Ruby J.G."/>
            <person name="Reiff S.B."/>
            <person name="Swart E.C."/>
            <person name="Gosai S."/>
            <person name="Prabakaran S."/>
            <person name="Witkowska E."/>
            <person name="Larue G.E."/>
            <person name="Fisher S."/>
            <person name="Freeman R.M."/>
            <person name="Gunawardena J."/>
            <person name="Chu W."/>
            <person name="Stover N.A."/>
            <person name="Gregory B.D."/>
            <person name="Nowacki M."/>
            <person name="Derisi J."/>
            <person name="Roy S.W."/>
            <person name="Marshall W.F."/>
            <person name="Sood P."/>
        </authorList>
    </citation>
    <scope>NUCLEOTIDE SEQUENCE [LARGE SCALE GENOMIC DNA]</scope>
    <source>
        <strain evidence="2">WM001</strain>
    </source>
</reference>
<dbReference type="InterPro" id="IPR000595">
    <property type="entry name" value="cNMP-bd_dom"/>
</dbReference>